<dbReference type="NCBIfam" id="TIGR04183">
    <property type="entry name" value="Por_Secre_tail"/>
    <property type="match status" value="1"/>
</dbReference>
<feature type="signal peptide" evidence="2">
    <location>
        <begin position="1"/>
        <end position="18"/>
    </location>
</feature>
<dbReference type="Proteomes" id="UP001497416">
    <property type="component" value="Unassembled WGS sequence"/>
</dbReference>
<sequence length="743" mass="79183">MKSIITLILSFISAITFAQNISFTFVNARNTNDGTNDYYEADIYISSDTDFIIGSGQIYFNYNTAAFGDNVHTNGNFEMTQPDGSILATSFFGGAVAAYQSFVVNDNTTSRVSTSFQQLASSGSFAGNNVTSTAAHLFSIKFKYADINESPNVTFEEGSVFLDQFFTACGPTTSGFNTADCTNTPGSQITGDSFDSTGAVVITSATWTGAVDPDWASAGNWDINALPETTYDIIIPNVTDKPVIGIGTDAQMKDLTIDASSSLVILDMSSAQVDGDFTNNGTVTISSGETNSGSLIVKGTASGSGTVTYLRGGLLANKWYVVSSPVVGQSIKEFAENASNNIRINTTVTPNRYAIAYYDDSNADGAKWVYYTTDDLTTNTLTFEKGRGYAISRATDGQVSFTGTVETSTVTKTVVASEWNAVGNPFTAFLPLNENTGDNFVADNNASMDPAFVAAYVWDNTQNKYVANSLVTSENSLAPGQGFFIKAGSSASSIILDHSQLLTQPTTGGIFAKGTANQTPTINVIATANDVSVKTTIKYFSNTTKGLDPGYDVGNFGAANFDVFTHLLEESNEDFTIQSLPNSDYENMIIPVGLKLAGNTKVSFAVSSLGLPTELEVYIEDREEGKIVKMNDENDYAITSSSAINGVGRFYIHTISSKLSTDDIDSNLSEVNIFKSGKKEITVSGLTANATAKVYSILGEEITTSKANANSVNRINLSNVSTGIYIVKLATDFGTITKKVIVE</sequence>
<keyword evidence="5" id="KW-1185">Reference proteome</keyword>
<accession>A0ABM9P3I4</accession>
<evidence type="ECO:0000259" key="3">
    <source>
        <dbReference type="Pfam" id="PF18962"/>
    </source>
</evidence>
<gene>
    <name evidence="4" type="ORF">T190607A01A_30311</name>
</gene>
<dbReference type="RefSeq" id="WP_348712702.1">
    <property type="nucleotide sequence ID" value="NZ_CAXIXY010000005.1"/>
</dbReference>
<name>A0ABM9P3I4_9FLAO</name>
<evidence type="ECO:0000256" key="2">
    <source>
        <dbReference type="SAM" id="SignalP"/>
    </source>
</evidence>
<comment type="caution">
    <text evidence="4">The sequence shown here is derived from an EMBL/GenBank/DDBJ whole genome shotgun (WGS) entry which is preliminary data.</text>
</comment>
<organism evidence="4 5">
    <name type="scientific">Tenacibaculum platacis</name>
    <dbReference type="NCBI Taxonomy" id="3137852"/>
    <lineage>
        <taxon>Bacteria</taxon>
        <taxon>Pseudomonadati</taxon>
        <taxon>Bacteroidota</taxon>
        <taxon>Flavobacteriia</taxon>
        <taxon>Flavobacteriales</taxon>
        <taxon>Flavobacteriaceae</taxon>
        <taxon>Tenacibaculum</taxon>
    </lineage>
</organism>
<dbReference type="Pfam" id="PF18962">
    <property type="entry name" value="Por_Secre_tail"/>
    <property type="match status" value="1"/>
</dbReference>
<evidence type="ECO:0000313" key="4">
    <source>
        <dbReference type="EMBL" id="CAL2089387.1"/>
    </source>
</evidence>
<evidence type="ECO:0000256" key="1">
    <source>
        <dbReference type="ARBA" id="ARBA00022729"/>
    </source>
</evidence>
<feature type="domain" description="Secretion system C-terminal sorting" evidence="3">
    <location>
        <begin position="681"/>
        <end position="742"/>
    </location>
</feature>
<keyword evidence="1 2" id="KW-0732">Signal</keyword>
<reference evidence="4 5" key="1">
    <citation type="submission" date="2024-05" db="EMBL/GenBank/DDBJ databases">
        <authorList>
            <person name="Duchaud E."/>
        </authorList>
    </citation>
    <scope>NUCLEOTIDE SEQUENCE [LARGE SCALE GENOMIC DNA]</scope>
    <source>
        <strain evidence="4">Ena-SAMPLE-TAB-13-05-2024-13:56:06:370-140302</strain>
    </source>
</reference>
<feature type="chain" id="PRO_5045904140" evidence="2">
    <location>
        <begin position="19"/>
        <end position="743"/>
    </location>
</feature>
<dbReference type="EMBL" id="CAXIXY010000005">
    <property type="protein sequence ID" value="CAL2089387.1"/>
    <property type="molecule type" value="Genomic_DNA"/>
</dbReference>
<evidence type="ECO:0000313" key="5">
    <source>
        <dbReference type="Proteomes" id="UP001497416"/>
    </source>
</evidence>
<protein>
    <submittedName>
        <fullName evidence="4">T9SS type A sorting domain-containing protein</fullName>
    </submittedName>
</protein>
<proteinExistence type="predicted"/>
<dbReference type="InterPro" id="IPR026444">
    <property type="entry name" value="Secre_tail"/>
</dbReference>